<feature type="transmembrane region" description="Helical" evidence="1">
    <location>
        <begin position="213"/>
        <end position="231"/>
    </location>
</feature>
<proteinExistence type="predicted"/>
<evidence type="ECO:0000256" key="1">
    <source>
        <dbReference type="SAM" id="Phobius"/>
    </source>
</evidence>
<dbReference type="Pfam" id="PF06182">
    <property type="entry name" value="ABC2_membrane_6"/>
    <property type="match status" value="1"/>
</dbReference>
<keyword evidence="1" id="KW-0472">Membrane</keyword>
<dbReference type="PANTHER" id="PTHR36833">
    <property type="entry name" value="SLR0610 PROTEIN-RELATED"/>
    <property type="match status" value="1"/>
</dbReference>
<dbReference type="InterPro" id="IPR010390">
    <property type="entry name" value="ABC-2_transporter-like"/>
</dbReference>
<dbReference type="EMBL" id="CP007142">
    <property type="protein sequence ID" value="AJQ97206.1"/>
    <property type="molecule type" value="Genomic_DNA"/>
</dbReference>
<dbReference type="KEGG" id="gsn:YC6258_05176"/>
<organism evidence="2 3">
    <name type="scientific">Gynuella sunshinyii YC6258</name>
    <dbReference type="NCBI Taxonomy" id="1445510"/>
    <lineage>
        <taxon>Bacteria</taxon>
        <taxon>Pseudomonadati</taxon>
        <taxon>Pseudomonadota</taxon>
        <taxon>Gammaproteobacteria</taxon>
        <taxon>Oceanospirillales</taxon>
        <taxon>Saccharospirillaceae</taxon>
        <taxon>Gynuella</taxon>
    </lineage>
</organism>
<feature type="transmembrane region" description="Helical" evidence="1">
    <location>
        <begin position="106"/>
        <end position="125"/>
    </location>
</feature>
<dbReference type="Proteomes" id="UP000032266">
    <property type="component" value="Chromosome"/>
</dbReference>
<feature type="transmembrane region" description="Helical" evidence="1">
    <location>
        <begin position="137"/>
        <end position="159"/>
    </location>
</feature>
<evidence type="ECO:0000313" key="2">
    <source>
        <dbReference type="EMBL" id="AJQ97206.1"/>
    </source>
</evidence>
<gene>
    <name evidence="2" type="ORF">YC6258_05176</name>
</gene>
<dbReference type="RefSeq" id="WP_044619007.1">
    <property type="nucleotide sequence ID" value="NZ_CP007142.1"/>
</dbReference>
<dbReference type="PANTHER" id="PTHR36833:SF1">
    <property type="entry name" value="INTEGRAL MEMBRANE TRANSPORT PROTEIN"/>
    <property type="match status" value="1"/>
</dbReference>
<evidence type="ECO:0000313" key="3">
    <source>
        <dbReference type="Proteomes" id="UP000032266"/>
    </source>
</evidence>
<dbReference type="HOGENOM" id="CLU_1123310_0_0_6"/>
<keyword evidence="3" id="KW-1185">Reference proteome</keyword>
<accession>A0A0C5VSL9</accession>
<protein>
    <submittedName>
        <fullName evidence="2">ABC-type uncharacterized transport system, permease component</fullName>
    </submittedName>
</protein>
<dbReference type="AlphaFoldDB" id="A0A0C5VSL9"/>
<keyword evidence="1" id="KW-1133">Transmembrane helix</keyword>
<keyword evidence="1" id="KW-0812">Transmembrane</keyword>
<reference evidence="2 3" key="1">
    <citation type="submission" date="2014-01" db="EMBL/GenBank/DDBJ databases">
        <title>Full genme sequencing of cellulolytic bacterium Gynuella sunshinyii YC6258T gen. nov., sp. nov.</title>
        <authorList>
            <person name="Khan H."/>
            <person name="Chung E.J."/>
            <person name="Chung Y.R."/>
        </authorList>
    </citation>
    <scope>NUCLEOTIDE SEQUENCE [LARGE SCALE GENOMIC DNA]</scope>
    <source>
        <strain evidence="2 3">YC6258</strain>
    </source>
</reference>
<dbReference type="STRING" id="1445510.YC6258_05176"/>
<feature type="transmembrane region" description="Helical" evidence="1">
    <location>
        <begin position="20"/>
        <end position="41"/>
    </location>
</feature>
<name>A0A0C5VSL9_9GAMM</name>
<sequence>MAVNLILHQIKTFQFLKLELFFYLIGAVIEVVALYFFLNILMGDILKVRSSEIILVLGMHRLLTGVSRTFYLNQLLALPVNFRRGLLDRYFLAPINTKIYYCLDSFSVKDILNIIVGIVLVIYGIPDINIYSVTKTCILLIMINIILFSVLITISSLLAGKVNPGPLNAIFVNIFALAQFKPEHFPDPFSIVIKFIIPLGLLIWKPIELITHPTIQDFSVFLTITLILYFFQKKAWLWLMYRYNSAN</sequence>